<dbReference type="RefSeq" id="WP_066857749.1">
    <property type="nucleotide sequence ID" value="NZ_JXMS01000031.1"/>
</dbReference>
<dbReference type="OrthoDB" id="9965363at2"/>
<sequence length="236" mass="27646">MPLLNFIKRHSEILCLGGFLFYWFWDAKLSSSFSGFTVKDWMSMANTLATLTLTIVALYGINSWRNEYKNKRRLEVAMDFGEKGYLAMLSIRRVTSPYITYVNPPQEDAENPRLEHAIRTSETRLTLLDQEAESLNAYDSKRYLYKLWLGDFAEETCSKFVRLGQRIQDACDQHVELAGLLPTEKEDFEINPHYKDLERQFNETRLEFSRATPSDLPDYLEQLKKDIDTIVKEHSF</sequence>
<evidence type="ECO:0000313" key="3">
    <source>
        <dbReference type="Proteomes" id="UP000091979"/>
    </source>
</evidence>
<organism evidence="2 3">
    <name type="scientific">Halodesulfovibrio spirochaetisodalis</name>
    <dbReference type="NCBI Taxonomy" id="1560234"/>
    <lineage>
        <taxon>Bacteria</taxon>
        <taxon>Pseudomonadati</taxon>
        <taxon>Thermodesulfobacteriota</taxon>
        <taxon>Desulfovibrionia</taxon>
        <taxon>Desulfovibrionales</taxon>
        <taxon>Desulfovibrionaceae</taxon>
        <taxon>Halodesulfovibrio</taxon>
    </lineage>
</organism>
<proteinExistence type="predicted"/>
<evidence type="ECO:0000256" key="1">
    <source>
        <dbReference type="SAM" id="Phobius"/>
    </source>
</evidence>
<feature type="transmembrane region" description="Helical" evidence="1">
    <location>
        <begin position="45"/>
        <end position="64"/>
    </location>
</feature>
<reference evidence="2 3" key="1">
    <citation type="submission" date="2015-01" db="EMBL/GenBank/DDBJ databases">
        <title>Desulfovibrio sp. JC271 draft genome sequence.</title>
        <authorList>
            <person name="Shivani Y."/>
            <person name="Subhash Y."/>
            <person name="Sasikala C."/>
            <person name="Ramana C.V."/>
        </authorList>
    </citation>
    <scope>NUCLEOTIDE SEQUENCE [LARGE SCALE GENOMIC DNA]</scope>
    <source>
        <strain evidence="2 3">JC271</strain>
    </source>
</reference>
<dbReference type="EMBL" id="JXMS01000031">
    <property type="protein sequence ID" value="OBQ46070.1"/>
    <property type="molecule type" value="Genomic_DNA"/>
</dbReference>
<dbReference type="AlphaFoldDB" id="A0A1B7X9V6"/>
<keyword evidence="1" id="KW-1133">Transmembrane helix</keyword>
<feature type="transmembrane region" description="Helical" evidence="1">
    <location>
        <begin position="7"/>
        <end position="25"/>
    </location>
</feature>
<keyword evidence="1" id="KW-0812">Transmembrane</keyword>
<name>A0A1B7X9V6_9BACT</name>
<keyword evidence="3" id="KW-1185">Reference proteome</keyword>
<dbReference type="Proteomes" id="UP000091979">
    <property type="component" value="Unassembled WGS sequence"/>
</dbReference>
<comment type="caution">
    <text evidence="2">The sequence shown here is derived from an EMBL/GenBank/DDBJ whole genome shotgun (WGS) entry which is preliminary data.</text>
</comment>
<accession>A0A1B7X9V6</accession>
<keyword evidence="1" id="KW-0472">Membrane</keyword>
<dbReference type="PATRIC" id="fig|1560234.3.peg.2148"/>
<protein>
    <submittedName>
        <fullName evidence="2">Uncharacterized protein</fullName>
    </submittedName>
</protein>
<gene>
    <name evidence="2" type="ORF">SP90_14320</name>
</gene>
<evidence type="ECO:0000313" key="2">
    <source>
        <dbReference type="EMBL" id="OBQ46070.1"/>
    </source>
</evidence>